<dbReference type="InterPro" id="IPR013783">
    <property type="entry name" value="Ig-like_fold"/>
</dbReference>
<comment type="subcellular location">
    <subcellularLocation>
        <location evidence="1">Secreted</location>
        <location evidence="1">Cell wall</location>
        <topology evidence="1">Peptidoglycan-anchor</topology>
    </subcellularLocation>
</comment>
<dbReference type="SMART" id="SM00736">
    <property type="entry name" value="CADG"/>
    <property type="match status" value="5"/>
</dbReference>
<dbReference type="InterPro" id="IPR006644">
    <property type="entry name" value="Cadg"/>
</dbReference>
<dbReference type="Pfam" id="PF00746">
    <property type="entry name" value="Gram_pos_anchor"/>
    <property type="match status" value="1"/>
</dbReference>
<dbReference type="NCBIfam" id="TIGR01167">
    <property type="entry name" value="LPXTG_anchor"/>
    <property type="match status" value="1"/>
</dbReference>
<dbReference type="SUPFAM" id="SSF49313">
    <property type="entry name" value="Cadherin-like"/>
    <property type="match status" value="14"/>
</dbReference>
<dbReference type="Pfam" id="PF05345">
    <property type="entry name" value="He_PIG"/>
    <property type="match status" value="14"/>
</dbReference>
<evidence type="ECO:0000256" key="4">
    <source>
        <dbReference type="ARBA" id="ARBA00022729"/>
    </source>
</evidence>
<feature type="region of interest" description="Disordered" evidence="7">
    <location>
        <begin position="2857"/>
        <end position="2876"/>
    </location>
</feature>
<keyword evidence="4" id="KW-0732">Signal</keyword>
<evidence type="ECO:0000256" key="6">
    <source>
        <dbReference type="ARBA" id="ARBA00023088"/>
    </source>
</evidence>
<feature type="compositionally biased region" description="Low complexity" evidence="7">
    <location>
        <begin position="3093"/>
        <end position="3112"/>
    </location>
</feature>
<dbReference type="PANTHER" id="PTHR24273:SF32">
    <property type="entry name" value="HYALIN"/>
    <property type="match status" value="1"/>
</dbReference>
<dbReference type="NCBIfam" id="NF033510">
    <property type="entry name" value="Ca_tandemer"/>
    <property type="match status" value="10"/>
</dbReference>
<dbReference type="InterPro" id="IPR003410">
    <property type="entry name" value="HYR_dom"/>
</dbReference>
<feature type="region of interest" description="Disordered" evidence="7">
    <location>
        <begin position="54"/>
        <end position="90"/>
    </location>
</feature>
<dbReference type="Gene3D" id="2.60.40.10">
    <property type="entry name" value="Immunoglobulins"/>
    <property type="match status" value="24"/>
</dbReference>
<proteinExistence type="predicted"/>
<dbReference type="InterPro" id="IPR015919">
    <property type="entry name" value="Cadherin-like_sf"/>
</dbReference>
<feature type="compositionally biased region" description="Acidic residues" evidence="7">
    <location>
        <begin position="3206"/>
        <end position="3232"/>
    </location>
</feature>
<dbReference type="InterPro" id="IPR002126">
    <property type="entry name" value="Cadherin-like_dom"/>
</dbReference>
<feature type="compositionally biased region" description="Polar residues" evidence="7">
    <location>
        <begin position="2520"/>
        <end position="2532"/>
    </location>
</feature>
<evidence type="ECO:0000313" key="11">
    <source>
        <dbReference type="Proteomes" id="UP000501122"/>
    </source>
</evidence>
<sequence length="3354" mass="346822">MNKKSTNKRMDFLPNKLNKYSIRKFTVGTTSILIGSLLFLGTSTDSKAAETTVASTEAATTETPTTEAPTTETVTTETPTTEAPTTESATTEAPVVVEKATNLTFNADNTQLTGQATGQTVELKLADGTVKTATVQSGTFTFTGLTVNSGDVVEVTVIGSDNTRSEVAQATANVVEAPTTEAPTTEAPTTEAPTTEAPTTEGATTETPTTEAPTTEGATTEAPSTESATTETPTTEAPTTERATTEAPTTEVPVFEPTTESVTATTEKLNALTTEAEKKAELTNYVVENTGVTEETALATIDGLNLDYSNLTSEELLAALLQGIAANQDANTVEATAVSQRSAFTNSESVTLDLNGTINTLTATANDGVNDALPYSSNYTFQTILFDPADLTGSVAEGTTIPFTIDSYMTGANSGDRYKIDLTIDPIIAAHVTKITVNPAGRTTPVELLRINNADGSLSNIWEVNYIRASGGLFGGAEILANKTATNGIIELDTTINEILASAGDLSNDKLDYRIYVRDSEQNTIIRTADSSGFFATAVDVSETSLTPSTSATANRQFLAADGSAQYDSTIGTNGAIVIDQMIMKNGIFDYNLSTSTGIDTKSWKYVFNIDKDLLPYISTLDLYQLDFQGVTGFDKTFDTSDFVTSLTYDANGTVTITGTNMNNFIEFNNSTPETIGIRFVANLNTSVNNIITRDAQYDSAGNLIGETSRVKEQFNFYGYFTDKNNGYINNTFGSSTYYMQDQDLDGLTDNYELYNSKTDPQNADTDGDQKNDGDEILRYLTDPLVGLPAAGNIQMTETVVSGFVPLAPNAGTQTAKVLDSAGNVIGTSTVAADGSFNVTIPQSAPGTYTIAIDSENAVNDEVSKFLIVDNTVIPSPSIAAVDDNDLSIRVSGTAGSTVTVIDAAGNTIGTVKIPADGSLGIINLSNPLPAGTVLTATALKDGKTSAVSDAVTVKDATAPVIAPIGNKTVPEDQQIAPIQITVDDPNAKIFVSELPDGLVYDSVSKTISGTPTTPDSSVITITADDGNGNISKSTFTITVTDKTAPTIKPPANVETPEDQEITPIVLQVDDPAASITVEGLPEGVFYDAEHRTIDGIPTTPGTYTVTITAKDLDENVSVSTFTFVVTDKTAPIVTEIENQSIQLGNAIQSVTITTDDPTAEITVSQLPDGLTYDADSKTISGTPTAVGNYPIEVAVKDLAGNETIENFSISVTDSQAPSITPLADRAYPEDAAIEPFVITTNDPTATISVTNLPVGLTFDSGTNTVSGIPTTPMTNTVTVTARDPEGNVSTSTFVIKVLDKTPPVIAPIPNITVPEDKEITPFTIKTEDNSDIIAVNNLPAGVYYDPATDLVSGTPVTPDVYTVEVIARDTAGNIATKTFIFTVQDKTAPEITPIENIEVPEDVLITPITITTNDPAAKLSVTGLPGGVTFDTSTNKISGTPVEPGKYLIEVRALDVNGNESVTSFLMTVIDKTPAPAPVINAIDSDDTVVTGTGMPGEALTVSFPIVQDGTIIGYVTSTTTVPQDGIWTLPIPPGVDLQGGEQLIATSKDAAGNISPEGSIVVKDVTAPVIHKPEDITVNQNEQIQVIDVSTDDPKAIEVVQGLPDGLSFNTKDGTITGTPIVSGEFPITVTATDSDGNSSTITFVITVKDTVPPTVTPIEDAVVPEDIEMFIPILIEDETAVITTTGLPEGTSYSAEKQGIVGIPTEPGIYTVTVTAKDSANNTSSETFILEVTDETAPVITPIANQSIPEDQPATILVETDDSKATVTVTGLPSGMKYDAVTSSITGTPITPGTYPIIITASDGDGNQSSVEFELIVTDETPPVINQNEDVEVPEDQPIQPIKIVSDEVATVTVEGLPDGLQFNAGTNEITGTPTTPGIYVITVIETDAADNTATETFKIIVTDETAPILPQISDIEVPEDRAIAPINVLSDDASAVEIVTGLPAGVTFDSATGIISGTPANPGVYNVVVKATDSEGNSSTETFTITVLDKTAPVIRQKANRILPEDQPVPPLYVVVDDPSAQLEFIGFPEGLSYDPDTKMIIGTPTTPGIYNMTIRATDAAGNVSEMFFQFIITDKTAPIIQPIGDVHLAEDIALQAIPVKTDDADATITVSGLPDGVIYNEQEQTITGVPTTPGVYTLTVTATDSVGNQSTETFVITVDDTTAPVILQKTDKFVPEDQPIPTYYITVDDPKANITVSRLPEGLKYNADSKTITGTPITPGVYPIEVRATDDSNNSAIMTFTITVEDKTPPLAPLINDVTSEDAVITGTGTEGNTIRVVFPDGLVATAVVDSEGQWSVTIPENEDLVGGEELSVSEDDPSGNRSELSYTTVIDKTPPEAPLVNMVNSEDFVVTGTGTPGDTITVTFPDGTTATGVVQPDGTWTVNIPSGVDLTGGETLPVTATDKDNNVSPATKVVVDDVTAPSAPAVNPVNSDATAVTGTGTPGDTITVTFPDGTTATGVVQPDGTWTVNIPSGVDLTGGETLPVTATDKDNNVSPATNVVVDDVTAPSGPAVNPVNSDATAVTGTGTPGDTITVTFPDGTTATGVVQPDGTWTVNIPSGVDLTGGETLPVTATDKDNNVSPATKVVVDDVTAPSAPAVNPVNSDATAVTGTGTPGDTITVTFPDGTTATGVVQPDGTWTVNIPSGVDLTGGETLPVTATDKDNNVSPATKVVVDDVTAPSAPAVNPVNSDATAVTGTGTPGDTITVTFPDGTTATGVVQPDGTWTVNIPSGVDLTGGETLPVTATDKDNNVSPATKVVVDDVTAPSAPAVNPVNSDATAVTGTGTPGDTITVTFPDGTTATGVVQPDGTWTVNIPSGVDLTGGETLPVTATDKDNNVSPATNVVVDDVTAPSGPAVNPVNSDATAVTGTGTPGDTITVTFPDGTTATGVVQPDGTWTVNIPSGVDLTGGETLPVTATDKDNNVSPATKVVVDDVTAPSAPAVNPVNSDATAVTGTGTPGDTITVTFPDGTTATGVVQPDGTWTVNIPSGVDLTGGETLPVTATDKAGNISIPTYVTVEDVLVPPVDTDGDGIPDDVDTDDDNDGVNDSDEIAAGLDPKNPDTDGDGINDGQEDTDGDGISNDDESVDSGTTVTDTDGDGIPDIVDPATVPPVDTDGDGIPDATDTDDDNDGVSDSDENVVGTDPLNPETTPGTPDGSIDTDGDGINNGDESDETLPNPTDKDGSGIPDIVEKPTTPPVDTDGDGIPDDVDTDDDNDGVNDSDEEAAGLDPKNPDTDGDGIKDGAEDTDGDGINNDDESVDSGTTITDEDGDGVADIVDNDKQTVPSKPGKPSHGHHVGSKQEKPSQNVLPDTGEAENNGAAGLVAAIGGFALLAARRRRQEDVQTEEK</sequence>
<evidence type="ECO:0000259" key="9">
    <source>
        <dbReference type="PROSITE" id="PS50825"/>
    </source>
</evidence>
<dbReference type="SMART" id="SM00089">
    <property type="entry name" value="PKD"/>
    <property type="match status" value="5"/>
</dbReference>
<dbReference type="EMBL" id="CP047363">
    <property type="protein sequence ID" value="QIH79286.1"/>
    <property type="molecule type" value="Genomic_DNA"/>
</dbReference>
<dbReference type="PROSITE" id="PS50268">
    <property type="entry name" value="CADHERIN_2"/>
    <property type="match status" value="1"/>
</dbReference>
<dbReference type="InterPro" id="IPR019931">
    <property type="entry name" value="LPXTG_anchor"/>
</dbReference>
<evidence type="ECO:0000256" key="2">
    <source>
        <dbReference type="ARBA" id="ARBA00022512"/>
    </source>
</evidence>
<feature type="region of interest" description="Disordered" evidence="7">
    <location>
        <begin position="2513"/>
        <end position="2532"/>
    </location>
</feature>
<dbReference type="PANTHER" id="PTHR24273">
    <property type="entry name" value="FI04643P-RELATED"/>
    <property type="match status" value="1"/>
</dbReference>
<feature type="region of interest" description="Disordered" evidence="7">
    <location>
        <begin position="3029"/>
        <end position="3322"/>
    </location>
</feature>
<dbReference type="NCBIfam" id="TIGR01168">
    <property type="entry name" value="YSIRK_signal"/>
    <property type="match status" value="1"/>
</dbReference>
<gene>
    <name evidence="10" type="ORF">GTN30_11620</name>
</gene>
<keyword evidence="3" id="KW-0964">Secreted</keyword>
<dbReference type="Gene3D" id="4.10.1080.10">
    <property type="entry name" value="TSP type-3 repeat"/>
    <property type="match status" value="2"/>
</dbReference>
<name>A0AAE7C0X3_9STAP</name>
<dbReference type="SUPFAM" id="SSF69360">
    <property type="entry name" value="Cell wall binding repeat"/>
    <property type="match status" value="1"/>
</dbReference>
<feature type="domain" description="HYR" evidence="9">
    <location>
        <begin position="1565"/>
        <end position="1652"/>
    </location>
</feature>
<feature type="region of interest" description="Disordered" evidence="7">
    <location>
        <begin position="173"/>
        <end position="261"/>
    </location>
</feature>
<evidence type="ECO:0000256" key="1">
    <source>
        <dbReference type="ARBA" id="ARBA00004168"/>
    </source>
</evidence>
<feature type="compositionally biased region" description="Basic and acidic residues" evidence="7">
    <location>
        <begin position="3237"/>
        <end position="3250"/>
    </location>
</feature>
<evidence type="ECO:0000256" key="3">
    <source>
        <dbReference type="ARBA" id="ARBA00022525"/>
    </source>
</evidence>
<feature type="compositionally biased region" description="Low complexity" evidence="7">
    <location>
        <begin position="176"/>
        <end position="261"/>
    </location>
</feature>
<dbReference type="RefSeq" id="WP_164953924.1">
    <property type="nucleotide sequence ID" value="NZ_CP047363.1"/>
</dbReference>
<keyword evidence="2" id="KW-0134">Cell wall</keyword>
<dbReference type="GO" id="GO:0007156">
    <property type="term" value="P:homophilic cell adhesion via plasma membrane adhesion molecules"/>
    <property type="evidence" value="ECO:0007669"/>
    <property type="project" value="InterPro"/>
</dbReference>
<reference evidence="10" key="1">
    <citation type="journal article" date="2020" name="Antimicrob. Agents Chemother.">
        <title>The novel macrolide resistance genes mef(D), msr(F) and msr(H) are present on resistance islands in Macrococcus canis, Macrococcus caseolyticus and Staphylococcus aureus.</title>
        <authorList>
            <person name="Schwendener S."/>
            <person name="Dona V."/>
            <person name="Perreten V."/>
        </authorList>
    </citation>
    <scope>NUCLEOTIDE SEQUENCE</scope>
    <source>
        <strain evidence="10">Epi0076A</strain>
    </source>
</reference>
<evidence type="ECO:0000313" key="10">
    <source>
        <dbReference type="EMBL" id="QIH79286.1"/>
    </source>
</evidence>
<keyword evidence="5" id="KW-0677">Repeat</keyword>
<evidence type="ECO:0000259" key="8">
    <source>
        <dbReference type="PROSITE" id="PS50268"/>
    </source>
</evidence>
<dbReference type="Proteomes" id="UP000501122">
    <property type="component" value="Chromosome"/>
</dbReference>
<feature type="compositionally biased region" description="Polar residues" evidence="7">
    <location>
        <begin position="2864"/>
        <end position="2876"/>
    </location>
</feature>
<dbReference type="PROSITE" id="PS50825">
    <property type="entry name" value="HYR"/>
    <property type="match status" value="1"/>
</dbReference>
<evidence type="ECO:0000256" key="7">
    <source>
        <dbReference type="SAM" id="MobiDB-lite"/>
    </source>
</evidence>
<evidence type="ECO:0000256" key="5">
    <source>
        <dbReference type="ARBA" id="ARBA00022737"/>
    </source>
</evidence>
<dbReference type="Pfam" id="PF04650">
    <property type="entry name" value="YSIRK_signal"/>
    <property type="match status" value="1"/>
</dbReference>
<protein>
    <submittedName>
        <fullName evidence="10">YSIRK-type signal peptide-containing protein</fullName>
    </submittedName>
</protein>
<organism evidence="10 11">
    <name type="scientific">Macrococcoides canis</name>
    <dbReference type="NCBI Taxonomy" id="1855823"/>
    <lineage>
        <taxon>Bacteria</taxon>
        <taxon>Bacillati</taxon>
        <taxon>Bacillota</taxon>
        <taxon>Bacilli</taxon>
        <taxon>Bacillales</taxon>
        <taxon>Staphylococcaceae</taxon>
        <taxon>Macrococcoides</taxon>
    </lineage>
</organism>
<dbReference type="InterPro" id="IPR028974">
    <property type="entry name" value="TSP_type-3_rpt"/>
</dbReference>
<dbReference type="GO" id="GO:0005509">
    <property type="term" value="F:calcium ion binding"/>
    <property type="evidence" value="ECO:0007669"/>
    <property type="project" value="InterPro"/>
</dbReference>
<dbReference type="InterPro" id="IPR041498">
    <property type="entry name" value="Big_6"/>
</dbReference>
<feature type="compositionally biased region" description="Acidic residues" evidence="7">
    <location>
        <begin position="3251"/>
        <end position="3265"/>
    </location>
</feature>
<accession>A0AAE7C0X3</accession>
<dbReference type="InterPro" id="IPR005877">
    <property type="entry name" value="YSIRK_signal_dom"/>
</dbReference>
<feature type="compositionally biased region" description="Acidic residues" evidence="7">
    <location>
        <begin position="3068"/>
        <end position="3092"/>
    </location>
</feature>
<dbReference type="InterPro" id="IPR022409">
    <property type="entry name" value="PKD/Chitinase_dom"/>
</dbReference>
<feature type="compositionally biased region" description="Low complexity" evidence="7">
    <location>
        <begin position="3155"/>
        <end position="3174"/>
    </location>
</feature>
<feature type="domain" description="Cadherin" evidence="8">
    <location>
        <begin position="1605"/>
        <end position="1743"/>
    </location>
</feature>
<dbReference type="GO" id="GO:0016020">
    <property type="term" value="C:membrane"/>
    <property type="evidence" value="ECO:0007669"/>
    <property type="project" value="InterPro"/>
</dbReference>
<dbReference type="Pfam" id="PF17936">
    <property type="entry name" value="Big_6"/>
    <property type="match status" value="11"/>
</dbReference>
<feature type="compositionally biased region" description="Acidic residues" evidence="7">
    <location>
        <begin position="3033"/>
        <end position="3056"/>
    </location>
</feature>
<keyword evidence="6" id="KW-0572">Peptidoglycan-anchor</keyword>
<feature type="compositionally biased region" description="Acidic residues" evidence="7">
    <location>
        <begin position="3120"/>
        <end position="3143"/>
    </location>
</feature>
<dbReference type="SUPFAM" id="SSF103647">
    <property type="entry name" value="TSP type-3 repeat"/>
    <property type="match status" value="3"/>
</dbReference>